<organism evidence="7 8">
    <name type="scientific">Granulicella pectinivorans</name>
    <dbReference type="NCBI Taxonomy" id="474950"/>
    <lineage>
        <taxon>Bacteria</taxon>
        <taxon>Pseudomonadati</taxon>
        <taxon>Acidobacteriota</taxon>
        <taxon>Terriglobia</taxon>
        <taxon>Terriglobales</taxon>
        <taxon>Acidobacteriaceae</taxon>
        <taxon>Granulicella</taxon>
    </lineage>
</organism>
<dbReference type="Gene3D" id="3.20.20.80">
    <property type="entry name" value="Glycosidases"/>
    <property type="match status" value="1"/>
</dbReference>
<dbReference type="Pfam" id="PF00128">
    <property type="entry name" value="Alpha-amylase"/>
    <property type="match status" value="1"/>
</dbReference>
<dbReference type="InterPro" id="IPR017853">
    <property type="entry name" value="GH"/>
</dbReference>
<feature type="signal peptide" evidence="5">
    <location>
        <begin position="1"/>
        <end position="20"/>
    </location>
</feature>
<dbReference type="FunFam" id="3.90.400.10:FF:000002">
    <property type="entry name" value="Sucrose isomerase"/>
    <property type="match status" value="1"/>
</dbReference>
<feature type="chain" id="PRO_5011619270" evidence="5">
    <location>
        <begin position="21"/>
        <end position="597"/>
    </location>
</feature>
<protein>
    <submittedName>
        <fullName evidence="7">Alpha-glucosidase</fullName>
    </submittedName>
</protein>
<accession>A0A1I6MPP4</accession>
<evidence type="ECO:0000256" key="1">
    <source>
        <dbReference type="ARBA" id="ARBA00008061"/>
    </source>
</evidence>
<dbReference type="SMART" id="SM00642">
    <property type="entry name" value="Aamy"/>
    <property type="match status" value="1"/>
</dbReference>
<dbReference type="EMBL" id="FOZL01000001">
    <property type="protein sequence ID" value="SFS17581.1"/>
    <property type="molecule type" value="Genomic_DNA"/>
</dbReference>
<feature type="compositionally biased region" description="Basic and acidic residues" evidence="4">
    <location>
        <begin position="441"/>
        <end position="450"/>
    </location>
</feature>
<feature type="region of interest" description="Disordered" evidence="4">
    <location>
        <begin position="432"/>
        <end position="467"/>
    </location>
</feature>
<feature type="domain" description="Glycosyl hydrolase family 13 catalytic" evidence="6">
    <location>
        <begin position="46"/>
        <end position="450"/>
    </location>
</feature>
<dbReference type="AlphaFoldDB" id="A0A1I6MPP4"/>
<evidence type="ECO:0000256" key="2">
    <source>
        <dbReference type="ARBA" id="ARBA00022801"/>
    </source>
</evidence>
<reference evidence="7 8" key="1">
    <citation type="submission" date="2016-10" db="EMBL/GenBank/DDBJ databases">
        <authorList>
            <person name="de Groot N.N."/>
        </authorList>
    </citation>
    <scope>NUCLEOTIDE SEQUENCE [LARGE SCALE GENOMIC DNA]</scope>
    <source>
        <strain evidence="7 8">DSM 21001</strain>
    </source>
</reference>
<dbReference type="GO" id="GO:0004556">
    <property type="term" value="F:alpha-amylase activity"/>
    <property type="evidence" value="ECO:0007669"/>
    <property type="project" value="TreeGrafter"/>
</dbReference>
<dbReference type="Gene3D" id="2.60.40.1180">
    <property type="entry name" value="Golgi alpha-mannosidase II"/>
    <property type="match status" value="1"/>
</dbReference>
<dbReference type="InterPro" id="IPR006047">
    <property type="entry name" value="GH13_cat_dom"/>
</dbReference>
<evidence type="ECO:0000256" key="3">
    <source>
        <dbReference type="ARBA" id="ARBA00023295"/>
    </source>
</evidence>
<keyword evidence="2" id="KW-0378">Hydrolase</keyword>
<gene>
    <name evidence="7" type="ORF">SAMN05421771_3200</name>
</gene>
<evidence type="ECO:0000259" key="6">
    <source>
        <dbReference type="SMART" id="SM00642"/>
    </source>
</evidence>
<dbReference type="SUPFAM" id="SSF51445">
    <property type="entry name" value="(Trans)glycosidases"/>
    <property type="match status" value="1"/>
</dbReference>
<dbReference type="STRING" id="474950.SAMN05421771_3200"/>
<evidence type="ECO:0000256" key="4">
    <source>
        <dbReference type="SAM" id="MobiDB-lite"/>
    </source>
</evidence>
<dbReference type="CDD" id="cd11333">
    <property type="entry name" value="AmyAc_SI_OligoGlu_DGase"/>
    <property type="match status" value="1"/>
</dbReference>
<keyword evidence="3" id="KW-0326">Glycosidase</keyword>
<dbReference type="RefSeq" id="WP_089840517.1">
    <property type="nucleotide sequence ID" value="NZ_FOZL01000001.1"/>
</dbReference>
<dbReference type="GO" id="GO:0009313">
    <property type="term" value="P:oligosaccharide catabolic process"/>
    <property type="evidence" value="ECO:0007669"/>
    <property type="project" value="TreeGrafter"/>
</dbReference>
<dbReference type="PANTHER" id="PTHR10357">
    <property type="entry name" value="ALPHA-AMYLASE FAMILY MEMBER"/>
    <property type="match status" value="1"/>
</dbReference>
<dbReference type="InterPro" id="IPR013780">
    <property type="entry name" value="Glyco_hydro_b"/>
</dbReference>
<dbReference type="PANTHER" id="PTHR10357:SF179">
    <property type="entry name" value="NEUTRAL AND BASIC AMINO ACID TRANSPORT PROTEIN RBAT"/>
    <property type="match status" value="1"/>
</dbReference>
<evidence type="ECO:0000313" key="7">
    <source>
        <dbReference type="EMBL" id="SFS17581.1"/>
    </source>
</evidence>
<dbReference type="Proteomes" id="UP000199024">
    <property type="component" value="Unassembled WGS sequence"/>
</dbReference>
<dbReference type="OrthoDB" id="9805159at2"/>
<keyword evidence="8" id="KW-1185">Reference proteome</keyword>
<comment type="similarity">
    <text evidence="1">Belongs to the glycosyl hydrolase 13 family.</text>
</comment>
<proteinExistence type="inferred from homology"/>
<dbReference type="FunFam" id="3.20.20.80:FF:000064">
    <property type="entry name" value="Oligo-1,6-glucosidase"/>
    <property type="match status" value="1"/>
</dbReference>
<name>A0A1I6MPP4_9BACT</name>
<dbReference type="SUPFAM" id="SSF51011">
    <property type="entry name" value="Glycosyl hydrolase domain"/>
    <property type="match status" value="1"/>
</dbReference>
<evidence type="ECO:0000313" key="8">
    <source>
        <dbReference type="Proteomes" id="UP000199024"/>
    </source>
</evidence>
<sequence length="597" mass="66282">MRRLLSALLALSLLPSVLTAQTAVQLKSAATPSTDSTWWKHAVIYEIYPRSFQDTNGDGVGDLNGITQRLGYLEGLGVDAIWISPMYPSPQVDFGYDISDYENIDPQYGTLADFDHLLADAEKHHIKIILDMVLNHTSDHHKWFEEAASSRTNPKHDWYVWSDGKPGTGPLAHEGRVPPNNWVALFGGSAWEWSPKVHQFYYHKFYKQQPDLNWRNPAVEKAMFGTMRFWLDRGVAGFRLDAVPTLFEDAQLRDEPIAAPGTNAQGDPNLNDVYTNMLPEVHGVLRRMRVMADKYPGHRVLIGETYLPNTAELLKWYGGPARNELHLPMDMLVGFHSEGGGPNSENVSLDLPHIRQTLNEMETTLGPSQPLLVFDNHDNPRSWDRFGDGVHNAQIARIIATILFTSRATAMMYYGEEIGMVTATPTRVEDVKDPIGITGWPREKGRDGERTPMQWSNADPEADFSTDPKTWLPVTPNYITVNVKTEAADADSLLNWHTRLIHLRRDLPALHDGGFVLLNPANPNVLSYGRTAPSGAPSAVVALNFSAQPQTITLDLAAAKIKASAVETILTSAPSLAGNTSLTITLPPFASWIGSVR</sequence>
<keyword evidence="5" id="KW-0732">Signal</keyword>
<dbReference type="Gene3D" id="3.90.400.10">
    <property type="entry name" value="Oligo-1,6-glucosidase, Domain 2"/>
    <property type="match status" value="1"/>
</dbReference>
<dbReference type="InterPro" id="IPR045857">
    <property type="entry name" value="O16G_dom_2"/>
</dbReference>
<evidence type="ECO:0000256" key="5">
    <source>
        <dbReference type="SAM" id="SignalP"/>
    </source>
</evidence>